<accession>A0A3B0YII0</accession>
<dbReference type="CDD" id="cd09873">
    <property type="entry name" value="PIN_Pae0151-like"/>
    <property type="match status" value="1"/>
</dbReference>
<dbReference type="InterPro" id="IPR029060">
    <property type="entry name" value="PIN-like_dom_sf"/>
</dbReference>
<protein>
    <recommendedName>
        <fullName evidence="2">PIN domain-containing protein</fullName>
    </recommendedName>
</protein>
<dbReference type="PANTHER" id="PTHR35901:SF1">
    <property type="entry name" value="EXONUCLEASE VAPC9"/>
    <property type="match status" value="1"/>
</dbReference>
<proteinExistence type="predicted"/>
<reference evidence="3" key="1">
    <citation type="submission" date="2018-06" db="EMBL/GenBank/DDBJ databases">
        <authorList>
            <person name="Zhirakovskaya E."/>
        </authorList>
    </citation>
    <scope>NUCLEOTIDE SEQUENCE</scope>
</reference>
<evidence type="ECO:0000313" key="3">
    <source>
        <dbReference type="EMBL" id="VAW68654.1"/>
    </source>
</evidence>
<dbReference type="EMBL" id="UOFJ01000356">
    <property type="protein sequence ID" value="VAW68654.1"/>
    <property type="molecule type" value="Genomic_DNA"/>
</dbReference>
<dbReference type="InterPro" id="IPR002716">
    <property type="entry name" value="PIN_dom"/>
</dbReference>
<sequence>MTEFVLDNSVSMRWLLESEKKSDQKYAEDVLKSMLDADSLVPNLWHLEVVNVLLGAEKSSEVQAGQIERFISQLENLPIQVDSSTAHQSFSRIMALSRIYRLSSYDAAYLELAIRKGLPLATLDKDLSKAAIKSDVEIYLK</sequence>
<dbReference type="SUPFAM" id="SSF88723">
    <property type="entry name" value="PIN domain-like"/>
    <property type="match status" value="1"/>
</dbReference>
<evidence type="ECO:0000259" key="2">
    <source>
        <dbReference type="Pfam" id="PF01850"/>
    </source>
</evidence>
<feature type="domain" description="PIN" evidence="2">
    <location>
        <begin position="5"/>
        <end position="132"/>
    </location>
</feature>
<dbReference type="InterPro" id="IPR051619">
    <property type="entry name" value="TypeII_TA_RNase_PINc/VapC"/>
</dbReference>
<gene>
    <name evidence="3" type="ORF">MNBD_GAMMA10-2080</name>
</gene>
<dbReference type="InterPro" id="IPR044153">
    <property type="entry name" value="PIN_Pae0151-like"/>
</dbReference>
<dbReference type="Pfam" id="PF01850">
    <property type="entry name" value="PIN"/>
    <property type="match status" value="1"/>
</dbReference>
<organism evidence="3">
    <name type="scientific">hydrothermal vent metagenome</name>
    <dbReference type="NCBI Taxonomy" id="652676"/>
    <lineage>
        <taxon>unclassified sequences</taxon>
        <taxon>metagenomes</taxon>
        <taxon>ecological metagenomes</taxon>
    </lineage>
</organism>
<evidence type="ECO:0000256" key="1">
    <source>
        <dbReference type="ARBA" id="ARBA00022842"/>
    </source>
</evidence>
<keyword evidence="1" id="KW-0460">Magnesium</keyword>
<dbReference type="Gene3D" id="3.40.50.1010">
    <property type="entry name" value="5'-nuclease"/>
    <property type="match status" value="1"/>
</dbReference>
<dbReference type="AlphaFoldDB" id="A0A3B0YII0"/>
<name>A0A3B0YII0_9ZZZZ</name>
<dbReference type="PANTHER" id="PTHR35901">
    <property type="entry name" value="RIBONUCLEASE VAPC3"/>
    <property type="match status" value="1"/>
</dbReference>